<dbReference type="Proteomes" id="UP000789831">
    <property type="component" value="Unassembled WGS sequence"/>
</dbReference>
<gene>
    <name evidence="1" type="ORF">AGERDE_LOCUS11690</name>
</gene>
<dbReference type="OrthoDB" id="2441403at2759"/>
<comment type="caution">
    <text evidence="1">The sequence shown here is derived from an EMBL/GenBank/DDBJ whole genome shotgun (WGS) entry which is preliminary data.</text>
</comment>
<accession>A0A9N9HA04</accession>
<feature type="non-terminal residue" evidence="1">
    <location>
        <position position="86"/>
    </location>
</feature>
<dbReference type="AlphaFoldDB" id="A0A9N9HA04"/>
<protein>
    <submittedName>
        <fullName evidence="1">5823_t:CDS:1</fullName>
    </submittedName>
</protein>
<dbReference type="EMBL" id="CAJVPL010005442">
    <property type="protein sequence ID" value="CAG8658196.1"/>
    <property type="molecule type" value="Genomic_DNA"/>
</dbReference>
<evidence type="ECO:0000313" key="1">
    <source>
        <dbReference type="EMBL" id="CAG8658196.1"/>
    </source>
</evidence>
<evidence type="ECO:0000313" key="2">
    <source>
        <dbReference type="Proteomes" id="UP000789831"/>
    </source>
</evidence>
<organism evidence="1 2">
    <name type="scientific">Ambispora gerdemannii</name>
    <dbReference type="NCBI Taxonomy" id="144530"/>
    <lineage>
        <taxon>Eukaryota</taxon>
        <taxon>Fungi</taxon>
        <taxon>Fungi incertae sedis</taxon>
        <taxon>Mucoromycota</taxon>
        <taxon>Glomeromycotina</taxon>
        <taxon>Glomeromycetes</taxon>
        <taxon>Archaeosporales</taxon>
        <taxon>Ambisporaceae</taxon>
        <taxon>Ambispora</taxon>
    </lineage>
</organism>
<name>A0A9N9HA04_9GLOM</name>
<keyword evidence="2" id="KW-1185">Reference proteome</keyword>
<sequence length="86" mass="9731">MDKSLTPEYLDWHAKLVDSPSHLTDKICSSLYSAYIEETGLDPWIKSEAPESSQIKKGAVKLLIATEAEKKRWSMGCFRGDLEKDI</sequence>
<reference evidence="1" key="1">
    <citation type="submission" date="2021-06" db="EMBL/GenBank/DDBJ databases">
        <authorList>
            <person name="Kallberg Y."/>
            <person name="Tangrot J."/>
            <person name="Rosling A."/>
        </authorList>
    </citation>
    <scope>NUCLEOTIDE SEQUENCE</scope>
    <source>
        <strain evidence="1">MT106</strain>
    </source>
</reference>
<proteinExistence type="predicted"/>